<organism evidence="5 6">
    <name type="scientific">Mycena albidolilacea</name>
    <dbReference type="NCBI Taxonomy" id="1033008"/>
    <lineage>
        <taxon>Eukaryota</taxon>
        <taxon>Fungi</taxon>
        <taxon>Dikarya</taxon>
        <taxon>Basidiomycota</taxon>
        <taxon>Agaricomycotina</taxon>
        <taxon>Agaricomycetes</taxon>
        <taxon>Agaricomycetidae</taxon>
        <taxon>Agaricales</taxon>
        <taxon>Marasmiineae</taxon>
        <taxon>Mycenaceae</taxon>
        <taxon>Mycena</taxon>
    </lineage>
</organism>
<evidence type="ECO:0000256" key="3">
    <source>
        <dbReference type="ARBA" id="ARBA00023002"/>
    </source>
</evidence>
<protein>
    <submittedName>
        <fullName evidence="5">NAD(P)-binding protein</fullName>
    </submittedName>
</protein>
<dbReference type="GO" id="GO:0016491">
    <property type="term" value="F:oxidoreductase activity"/>
    <property type="evidence" value="ECO:0007669"/>
    <property type="project" value="UniProtKB-KW"/>
</dbReference>
<comment type="similarity">
    <text evidence="1 4">Belongs to the short-chain dehydrogenases/reductases (SDR) family.</text>
</comment>
<feature type="non-terminal residue" evidence="5">
    <location>
        <position position="1"/>
    </location>
</feature>
<keyword evidence="6" id="KW-1185">Reference proteome</keyword>
<comment type="caution">
    <text evidence="5">The sequence shown here is derived from an EMBL/GenBank/DDBJ whole genome shotgun (WGS) entry which is preliminary data.</text>
</comment>
<dbReference type="Proteomes" id="UP001218218">
    <property type="component" value="Unassembled WGS sequence"/>
</dbReference>
<sequence>MGIPLSVGKATPKNLWAVLQQSYFCGAPTWTESYMSDLSGQVIVVTGGNSGLGKETVRALLQHNATVYMACRSRRKAEIAISELRNSTGKDAIYLELDLANLSSIKTASQEFLSKETKLHILYNNAGIMVPPIELVTSDGYDLTFGTNVLGHFYLTKLLLPALLAAAASNPGAGRVVNLTSVIHYIAIDAKYNSFKDGPARRKMHPADLYSQSKWANAVFSAELARRYGDKGLVSIAVNPGNLRTNLSKDAFGLAYLGTAKWGVLGQLWAGTSPEGATLNGKYVAPWGRIRSPRADVEEPHSGTELWTWLEEQL</sequence>
<evidence type="ECO:0000256" key="1">
    <source>
        <dbReference type="ARBA" id="ARBA00006484"/>
    </source>
</evidence>
<evidence type="ECO:0000256" key="2">
    <source>
        <dbReference type="ARBA" id="ARBA00022857"/>
    </source>
</evidence>
<reference evidence="5" key="1">
    <citation type="submission" date="2023-03" db="EMBL/GenBank/DDBJ databases">
        <title>Massive genome expansion in bonnet fungi (Mycena s.s.) driven by repeated elements and novel gene families across ecological guilds.</title>
        <authorList>
            <consortium name="Lawrence Berkeley National Laboratory"/>
            <person name="Harder C.B."/>
            <person name="Miyauchi S."/>
            <person name="Viragh M."/>
            <person name="Kuo A."/>
            <person name="Thoen E."/>
            <person name="Andreopoulos B."/>
            <person name="Lu D."/>
            <person name="Skrede I."/>
            <person name="Drula E."/>
            <person name="Henrissat B."/>
            <person name="Morin E."/>
            <person name="Kohler A."/>
            <person name="Barry K."/>
            <person name="LaButti K."/>
            <person name="Morin E."/>
            <person name="Salamov A."/>
            <person name="Lipzen A."/>
            <person name="Mereny Z."/>
            <person name="Hegedus B."/>
            <person name="Baldrian P."/>
            <person name="Stursova M."/>
            <person name="Weitz H."/>
            <person name="Taylor A."/>
            <person name="Grigoriev I.V."/>
            <person name="Nagy L.G."/>
            <person name="Martin F."/>
            <person name="Kauserud H."/>
        </authorList>
    </citation>
    <scope>NUCLEOTIDE SEQUENCE</scope>
    <source>
        <strain evidence="5">CBHHK002</strain>
    </source>
</reference>
<dbReference type="EMBL" id="JARIHO010000069">
    <property type="protein sequence ID" value="KAJ7312875.1"/>
    <property type="molecule type" value="Genomic_DNA"/>
</dbReference>
<keyword evidence="2" id="KW-0521">NADP</keyword>
<dbReference type="PRINTS" id="PR00080">
    <property type="entry name" value="SDRFAMILY"/>
</dbReference>
<dbReference type="PRINTS" id="PR00081">
    <property type="entry name" value="GDHRDH"/>
</dbReference>
<dbReference type="Pfam" id="PF00106">
    <property type="entry name" value="adh_short"/>
    <property type="match status" value="1"/>
</dbReference>
<dbReference type="AlphaFoldDB" id="A0AAD7ECT4"/>
<dbReference type="Gene3D" id="3.40.50.720">
    <property type="entry name" value="NAD(P)-binding Rossmann-like Domain"/>
    <property type="match status" value="1"/>
</dbReference>
<name>A0AAD7ECT4_9AGAR</name>
<dbReference type="InterPro" id="IPR036291">
    <property type="entry name" value="NAD(P)-bd_dom_sf"/>
</dbReference>
<dbReference type="PANTHER" id="PTHR24320:SF236">
    <property type="entry name" value="SHORT-CHAIN DEHYDROGENASE-RELATED"/>
    <property type="match status" value="1"/>
</dbReference>
<evidence type="ECO:0000313" key="6">
    <source>
        <dbReference type="Proteomes" id="UP001218218"/>
    </source>
</evidence>
<keyword evidence="3" id="KW-0560">Oxidoreductase</keyword>
<accession>A0AAD7ECT4</accession>
<evidence type="ECO:0000256" key="4">
    <source>
        <dbReference type="RuleBase" id="RU000363"/>
    </source>
</evidence>
<dbReference type="PANTHER" id="PTHR24320">
    <property type="entry name" value="RETINOL DEHYDROGENASE"/>
    <property type="match status" value="1"/>
</dbReference>
<gene>
    <name evidence="5" type="ORF">DFH08DRAFT_1042187</name>
</gene>
<proteinExistence type="inferred from homology"/>
<dbReference type="InterPro" id="IPR002347">
    <property type="entry name" value="SDR_fam"/>
</dbReference>
<dbReference type="SUPFAM" id="SSF51735">
    <property type="entry name" value="NAD(P)-binding Rossmann-fold domains"/>
    <property type="match status" value="1"/>
</dbReference>
<evidence type="ECO:0000313" key="5">
    <source>
        <dbReference type="EMBL" id="KAJ7312875.1"/>
    </source>
</evidence>